<proteinExistence type="predicted"/>
<protein>
    <recommendedName>
        <fullName evidence="6">MULE transposase domain-containing protein</fullName>
    </recommendedName>
</protein>
<dbReference type="EMBL" id="CAJOBC010077947">
    <property type="protein sequence ID" value="CAF4264797.1"/>
    <property type="molecule type" value="Genomic_DNA"/>
</dbReference>
<dbReference type="EMBL" id="CAJOBA010006568">
    <property type="protein sequence ID" value="CAF3776469.1"/>
    <property type="molecule type" value="Genomic_DNA"/>
</dbReference>
<dbReference type="OrthoDB" id="119028at2759"/>
<keyword evidence="5" id="KW-1185">Reference proteome</keyword>
<reference evidence="2" key="1">
    <citation type="submission" date="2021-02" db="EMBL/GenBank/DDBJ databases">
        <authorList>
            <person name="Nowell W R."/>
        </authorList>
    </citation>
    <scope>NUCLEOTIDE SEQUENCE</scope>
</reference>
<sequence length="250" mass="29276">MSTRIWQELFLCKDEDELLTIAKENNTCKKRTEQRDYGLCYTYICSEYRKYPLCEFQLKAKQSSDGTYKLYSTASHDHQQRNPTTRLPSPIRESIIRMSDNGLVTSQINRVMKALHPGLSIDTKVMNVSRVHRQKDRSSIKFIQDLQQWRSSRQNVPQPNKQQDIFIPYYVANYVNDLFIRLTTRQLLSACKYSSVLAIDYTYKITTNELPLLVFGTSDCNRRFYPMGICLISTDESADTFRTLFRGIQQ</sequence>
<evidence type="ECO:0000313" key="5">
    <source>
        <dbReference type="Proteomes" id="UP000663829"/>
    </source>
</evidence>
<evidence type="ECO:0000313" key="2">
    <source>
        <dbReference type="EMBL" id="CAF1375094.1"/>
    </source>
</evidence>
<dbReference type="Proteomes" id="UP000677228">
    <property type="component" value="Unassembled WGS sequence"/>
</dbReference>
<organism evidence="2 5">
    <name type="scientific">Didymodactylos carnosus</name>
    <dbReference type="NCBI Taxonomy" id="1234261"/>
    <lineage>
        <taxon>Eukaryota</taxon>
        <taxon>Metazoa</taxon>
        <taxon>Spiralia</taxon>
        <taxon>Gnathifera</taxon>
        <taxon>Rotifera</taxon>
        <taxon>Eurotatoria</taxon>
        <taxon>Bdelloidea</taxon>
        <taxon>Philodinida</taxon>
        <taxon>Philodinidae</taxon>
        <taxon>Didymodactylos</taxon>
    </lineage>
</organism>
<evidence type="ECO:0000313" key="1">
    <source>
        <dbReference type="EMBL" id="CAF1007454.1"/>
    </source>
</evidence>
<gene>
    <name evidence="2" type="ORF">GPM918_LOCUS32049</name>
    <name evidence="1" type="ORF">OVA965_LOCUS14869</name>
    <name evidence="4" type="ORF">SRO942_LOCUS32704</name>
    <name evidence="3" type="ORF">TMI583_LOCUS14873</name>
</gene>
<comment type="caution">
    <text evidence="2">The sequence shown here is derived from an EMBL/GenBank/DDBJ whole genome shotgun (WGS) entry which is preliminary data.</text>
</comment>
<dbReference type="EMBL" id="CAJNOQ010016129">
    <property type="protein sequence ID" value="CAF1375094.1"/>
    <property type="molecule type" value="Genomic_DNA"/>
</dbReference>
<name>A0A815J9N9_9BILA</name>
<accession>A0A815J9N9</accession>
<evidence type="ECO:0000313" key="3">
    <source>
        <dbReference type="EMBL" id="CAF3776469.1"/>
    </source>
</evidence>
<dbReference type="AlphaFoldDB" id="A0A815J9N9"/>
<evidence type="ECO:0000313" key="4">
    <source>
        <dbReference type="EMBL" id="CAF4264797.1"/>
    </source>
</evidence>
<dbReference type="Proteomes" id="UP000681722">
    <property type="component" value="Unassembled WGS sequence"/>
</dbReference>
<dbReference type="Proteomes" id="UP000682733">
    <property type="component" value="Unassembled WGS sequence"/>
</dbReference>
<evidence type="ECO:0008006" key="6">
    <source>
        <dbReference type="Google" id="ProtNLM"/>
    </source>
</evidence>
<dbReference type="Proteomes" id="UP000663829">
    <property type="component" value="Unassembled WGS sequence"/>
</dbReference>
<dbReference type="EMBL" id="CAJNOK010006559">
    <property type="protein sequence ID" value="CAF1007454.1"/>
    <property type="molecule type" value="Genomic_DNA"/>
</dbReference>